<feature type="region of interest" description="Disordered" evidence="1">
    <location>
        <begin position="1"/>
        <end position="38"/>
    </location>
</feature>
<dbReference type="SUPFAM" id="SSF48208">
    <property type="entry name" value="Six-hairpin glycosidases"/>
    <property type="match status" value="1"/>
</dbReference>
<sequence length="620" mass="69645">MPLHEHLSAERVTGAGGGAQVESDGDHASYYSSGSRSDSKSRLCLRRWRYINLLLSCGILIFFTTSFLLCLQVDDQQQPICRIWSHPNRYPVIRNPPPQPPSPSPHPMPECPDYTDFARDFHEPGSGGPLNLPFQRPIEECRKFVSNVIDSTIETISSKMADPDLARLFTNALPNTLDTTIQATECVRNVTHCDTPLSFVITGDIHAMWLRDSANQLLPYIDSINQDVNLKRLFLGLIHMQAQFVHLAPYANAFNEPVSMRSDGMEKRENFNAAHTHQEGVYEYKWEIDSLASFLGFSYRYWNMTGDDSFVRSDTWVDAVNDVLRTIQEQQEPTFDPNTGEPMTPHYTFTQNTDRPTETQFNEGIGNAVQRTGLVKSLFRPSDDATIFPFFIPGNAQMSVELTHISQMLSQIHGNNKAGGGGSDKQVVSKQEQLKAIADQSGQLAKEIRDAIYKYAVVDVPGFDKVFAYEVDGYGSRLIMDDANVPSLLSLPMLGFVDASDPVYQNTRKLVLSRANPYYFDGPRGSGIGGPHIGINYAWPMSQIVRILTSSDDNEIKQALDIILHSTDKTGLIHESFNVYDKKDPGKDMYTRSWFAWANGLFGQAILKIAKERPHLIMKK</sequence>
<dbReference type="OrthoDB" id="7771656at2759"/>
<evidence type="ECO:0000256" key="1">
    <source>
        <dbReference type="SAM" id="MobiDB-lite"/>
    </source>
</evidence>
<dbReference type="AlphaFoldDB" id="A0A068S6Y6"/>
<dbReference type="InterPro" id="IPR008313">
    <property type="entry name" value="GH125"/>
</dbReference>
<name>A0A068S6Y6_9FUNG</name>
<keyword evidence="4" id="KW-1185">Reference proteome</keyword>
<comment type="caution">
    <text evidence="3">The sequence shown here is derived from an EMBL/GenBank/DDBJ whole genome shotgun (WGS) entry which is preliminary data.</text>
</comment>
<dbReference type="InterPro" id="IPR012341">
    <property type="entry name" value="6hp_glycosidase-like_sf"/>
</dbReference>
<reference evidence="3" key="1">
    <citation type="submission" date="2013-08" db="EMBL/GenBank/DDBJ databases">
        <title>Gene expansion shapes genome architecture in the human pathogen Lichtheimia corymbifera: an evolutionary genomics analysis in the ancient terrestrial Mucorales (Mucoromycotina).</title>
        <authorList>
            <person name="Schwartze V.U."/>
            <person name="Winter S."/>
            <person name="Shelest E."/>
            <person name="Marcet-Houben M."/>
            <person name="Horn F."/>
            <person name="Wehner S."/>
            <person name="Hoffmann K."/>
            <person name="Riege K."/>
            <person name="Sammeth M."/>
            <person name="Nowrousian M."/>
            <person name="Valiante V."/>
            <person name="Linde J."/>
            <person name="Jacobsen I.D."/>
            <person name="Marz M."/>
            <person name="Brakhage A.A."/>
            <person name="Gabaldon T."/>
            <person name="Bocker S."/>
            <person name="Voigt K."/>
        </authorList>
    </citation>
    <scope>NUCLEOTIDE SEQUENCE [LARGE SCALE GENOMIC DNA]</scope>
    <source>
        <strain evidence="3">FSU 9682</strain>
    </source>
</reference>
<dbReference type="SMART" id="SM01149">
    <property type="entry name" value="DUF1237"/>
    <property type="match status" value="1"/>
</dbReference>
<accession>A0A068S6Y6</accession>
<dbReference type="GO" id="GO:0005975">
    <property type="term" value="P:carbohydrate metabolic process"/>
    <property type="evidence" value="ECO:0007669"/>
    <property type="project" value="InterPro"/>
</dbReference>
<evidence type="ECO:0000313" key="3">
    <source>
        <dbReference type="EMBL" id="CDH58158.1"/>
    </source>
</evidence>
<dbReference type="EMBL" id="CBTN010000053">
    <property type="protein sequence ID" value="CDH58158.1"/>
    <property type="molecule type" value="Genomic_DNA"/>
</dbReference>
<keyword evidence="2" id="KW-1133">Transmembrane helix</keyword>
<dbReference type="STRING" id="1263082.A0A068S6Y6"/>
<gene>
    <name evidence="3" type="ORF">LCOR_09032.1</name>
</gene>
<dbReference type="Pfam" id="PF06824">
    <property type="entry name" value="Glyco_hydro_125"/>
    <property type="match status" value="1"/>
</dbReference>
<protein>
    <submittedName>
        <fullName evidence="3">Duf1237 domain protein</fullName>
    </submittedName>
</protein>
<organism evidence="3 4">
    <name type="scientific">Lichtheimia corymbifera JMRC:FSU:9682</name>
    <dbReference type="NCBI Taxonomy" id="1263082"/>
    <lineage>
        <taxon>Eukaryota</taxon>
        <taxon>Fungi</taxon>
        <taxon>Fungi incertae sedis</taxon>
        <taxon>Mucoromycota</taxon>
        <taxon>Mucoromycotina</taxon>
        <taxon>Mucoromycetes</taxon>
        <taxon>Mucorales</taxon>
        <taxon>Lichtheimiaceae</taxon>
        <taxon>Lichtheimia</taxon>
    </lineage>
</organism>
<dbReference type="Proteomes" id="UP000027586">
    <property type="component" value="Unassembled WGS sequence"/>
</dbReference>
<dbReference type="VEuPathDB" id="FungiDB:LCOR_09032.1"/>
<dbReference type="Gene3D" id="1.50.10.10">
    <property type="match status" value="1"/>
</dbReference>
<dbReference type="PANTHER" id="PTHR31047">
    <property type="entry name" value="MEIOTICALLY UP-REGULATED GENE 157 PROTEIN"/>
    <property type="match status" value="1"/>
</dbReference>
<evidence type="ECO:0000256" key="2">
    <source>
        <dbReference type="SAM" id="Phobius"/>
    </source>
</evidence>
<keyword evidence="2" id="KW-0472">Membrane</keyword>
<evidence type="ECO:0000313" key="4">
    <source>
        <dbReference type="Proteomes" id="UP000027586"/>
    </source>
</evidence>
<dbReference type="InterPro" id="IPR008928">
    <property type="entry name" value="6-hairpin_glycosidase_sf"/>
</dbReference>
<feature type="transmembrane region" description="Helical" evidence="2">
    <location>
        <begin position="50"/>
        <end position="69"/>
    </location>
</feature>
<dbReference type="GO" id="GO:0003824">
    <property type="term" value="F:catalytic activity"/>
    <property type="evidence" value="ECO:0007669"/>
    <property type="project" value="UniProtKB-ARBA"/>
</dbReference>
<dbReference type="PANTHER" id="PTHR31047:SF0">
    <property type="entry name" value="MEIOTICALLY UP-REGULATED GENE 157 PROTEIN"/>
    <property type="match status" value="1"/>
</dbReference>
<keyword evidence="2" id="KW-0812">Transmembrane</keyword>
<proteinExistence type="predicted"/>